<keyword evidence="3" id="KW-0472">Membrane</keyword>
<evidence type="ECO:0000256" key="2">
    <source>
        <dbReference type="SAM" id="MobiDB-lite"/>
    </source>
</evidence>
<feature type="coiled-coil region" evidence="1">
    <location>
        <begin position="181"/>
        <end position="208"/>
    </location>
</feature>
<evidence type="ECO:0000256" key="1">
    <source>
        <dbReference type="SAM" id="Coils"/>
    </source>
</evidence>
<keyword evidence="6" id="KW-1185">Reference proteome</keyword>
<sequence length="283" mass="30537">MKYLIFPVLLGLGLVGCSQSKEEATLPDLQTTAAPAPTDSVAAPIASGSQTTDLPSLPAQPNPVAHTVVYEGKLELAVNNFEKASPKIDSLVNIHGAYLATAHETRADGLLRQEMTIKVPPTKFVALVAALGRLGHIESKDVASADVTADILSASNTLAEQQAAQNKYQQLLAKTTNPAEVQRLVGQERQAKEDIAAAQARLQQFGAQRKWATLTLHVRQLLPTPEPSEPLPAFAPQFLDAFNRGWSVVLSVLVLLTNLWLLLLSGAGAWGLRWWRLRHPTQG</sequence>
<dbReference type="Pfam" id="PF14257">
    <property type="entry name" value="DUF4349"/>
    <property type="match status" value="1"/>
</dbReference>
<comment type="caution">
    <text evidence="5">The sequence shown here is derived from an EMBL/GenBank/DDBJ whole genome shotgun (WGS) entry which is preliminary data.</text>
</comment>
<dbReference type="RefSeq" id="WP_208174880.1">
    <property type="nucleotide sequence ID" value="NZ_JAGETZ010000003.1"/>
</dbReference>
<evidence type="ECO:0000256" key="3">
    <source>
        <dbReference type="SAM" id="Phobius"/>
    </source>
</evidence>
<dbReference type="PROSITE" id="PS51257">
    <property type="entry name" value="PROKAR_LIPOPROTEIN"/>
    <property type="match status" value="1"/>
</dbReference>
<proteinExistence type="predicted"/>
<dbReference type="EMBL" id="JAGETZ010000003">
    <property type="protein sequence ID" value="MBO2009261.1"/>
    <property type="molecule type" value="Genomic_DNA"/>
</dbReference>
<feature type="domain" description="DUF4349" evidence="4">
    <location>
        <begin position="68"/>
        <end position="274"/>
    </location>
</feature>
<reference evidence="5 6" key="1">
    <citation type="submission" date="2021-03" db="EMBL/GenBank/DDBJ databases">
        <authorList>
            <person name="Kim M.K."/>
        </authorList>
    </citation>
    <scope>NUCLEOTIDE SEQUENCE [LARGE SCALE GENOMIC DNA]</scope>
    <source>
        <strain evidence="5 6">BT442</strain>
    </source>
</reference>
<keyword evidence="3" id="KW-0812">Transmembrane</keyword>
<dbReference type="InterPro" id="IPR025645">
    <property type="entry name" value="DUF4349"/>
</dbReference>
<organism evidence="5 6">
    <name type="scientific">Hymenobacter negativus</name>
    <dbReference type="NCBI Taxonomy" id="2795026"/>
    <lineage>
        <taxon>Bacteria</taxon>
        <taxon>Pseudomonadati</taxon>
        <taxon>Bacteroidota</taxon>
        <taxon>Cytophagia</taxon>
        <taxon>Cytophagales</taxon>
        <taxon>Hymenobacteraceae</taxon>
        <taxon>Hymenobacter</taxon>
    </lineage>
</organism>
<accession>A0ABS3QDS8</accession>
<evidence type="ECO:0000313" key="5">
    <source>
        <dbReference type="EMBL" id="MBO2009261.1"/>
    </source>
</evidence>
<protein>
    <submittedName>
        <fullName evidence="5">DUF4349 domain-containing protein</fullName>
    </submittedName>
</protein>
<evidence type="ECO:0000259" key="4">
    <source>
        <dbReference type="Pfam" id="PF14257"/>
    </source>
</evidence>
<name>A0ABS3QDS8_9BACT</name>
<feature type="transmembrane region" description="Helical" evidence="3">
    <location>
        <begin position="246"/>
        <end position="272"/>
    </location>
</feature>
<feature type="region of interest" description="Disordered" evidence="2">
    <location>
        <begin position="39"/>
        <end position="60"/>
    </location>
</feature>
<keyword evidence="3" id="KW-1133">Transmembrane helix</keyword>
<keyword evidence="1" id="KW-0175">Coiled coil</keyword>
<evidence type="ECO:0000313" key="6">
    <source>
        <dbReference type="Proteomes" id="UP000664369"/>
    </source>
</evidence>
<dbReference type="Proteomes" id="UP000664369">
    <property type="component" value="Unassembled WGS sequence"/>
</dbReference>
<gene>
    <name evidence="5" type="ORF">J4E00_09385</name>
</gene>